<name>A0ABW0W5N0_9BACL</name>
<reference evidence="2" key="1">
    <citation type="journal article" date="2019" name="Int. J. Syst. Evol. Microbiol.">
        <title>The Global Catalogue of Microorganisms (GCM) 10K type strain sequencing project: providing services to taxonomists for standard genome sequencing and annotation.</title>
        <authorList>
            <consortium name="The Broad Institute Genomics Platform"/>
            <consortium name="The Broad Institute Genome Sequencing Center for Infectious Disease"/>
            <person name="Wu L."/>
            <person name="Ma J."/>
        </authorList>
    </citation>
    <scope>NUCLEOTIDE SEQUENCE [LARGE SCALE GENOMIC DNA]</scope>
    <source>
        <strain evidence="2">CGMCC 1.3240</strain>
    </source>
</reference>
<evidence type="ECO:0000313" key="2">
    <source>
        <dbReference type="Proteomes" id="UP001596047"/>
    </source>
</evidence>
<keyword evidence="2" id="KW-1185">Reference proteome</keyword>
<organism evidence="1 2">
    <name type="scientific">Paenibacillus solisilvae</name>
    <dbReference type="NCBI Taxonomy" id="2486751"/>
    <lineage>
        <taxon>Bacteria</taxon>
        <taxon>Bacillati</taxon>
        <taxon>Bacillota</taxon>
        <taxon>Bacilli</taxon>
        <taxon>Bacillales</taxon>
        <taxon>Paenibacillaceae</taxon>
        <taxon>Paenibacillus</taxon>
    </lineage>
</organism>
<comment type="caution">
    <text evidence="1">The sequence shown here is derived from an EMBL/GenBank/DDBJ whole genome shotgun (WGS) entry which is preliminary data.</text>
</comment>
<accession>A0ABW0W5N0</accession>
<sequence length="62" mass="6945">MEEEGSKCVIQRIGIIEELDEVKAIIRIQGKSLTIPIDKLAPGLLTGDEVKWSGNRWVRLQA</sequence>
<dbReference type="EMBL" id="JBHSOW010000088">
    <property type="protein sequence ID" value="MFC5652039.1"/>
    <property type="molecule type" value="Genomic_DNA"/>
</dbReference>
<dbReference type="Proteomes" id="UP001596047">
    <property type="component" value="Unassembled WGS sequence"/>
</dbReference>
<gene>
    <name evidence="1" type="ORF">ACFPYJ_23560</name>
</gene>
<dbReference type="RefSeq" id="WP_379190674.1">
    <property type="nucleotide sequence ID" value="NZ_JBHSOW010000088.1"/>
</dbReference>
<proteinExistence type="predicted"/>
<evidence type="ECO:0000313" key="1">
    <source>
        <dbReference type="EMBL" id="MFC5652039.1"/>
    </source>
</evidence>
<protein>
    <submittedName>
        <fullName evidence="1">Uncharacterized protein</fullName>
    </submittedName>
</protein>